<dbReference type="SUPFAM" id="SSF46689">
    <property type="entry name" value="Homeodomain-like"/>
    <property type="match status" value="1"/>
</dbReference>
<evidence type="ECO:0000256" key="1">
    <source>
        <dbReference type="ARBA" id="ARBA00023015"/>
    </source>
</evidence>
<dbReference type="AlphaFoldDB" id="S4MMA0"/>
<comment type="caution">
    <text evidence="7">The sequence shown here is derived from an EMBL/GenBank/DDBJ whole genome shotgun (WGS) entry which is preliminary data.</text>
</comment>
<dbReference type="InterPro" id="IPR049445">
    <property type="entry name" value="TetR_SbtR-like_C"/>
</dbReference>
<feature type="compositionally biased region" description="Basic residues" evidence="5">
    <location>
        <begin position="208"/>
        <end position="225"/>
    </location>
</feature>
<dbReference type="EMBL" id="AOPY01001690">
    <property type="protein sequence ID" value="EPJ34587.1"/>
    <property type="molecule type" value="Genomic_DNA"/>
</dbReference>
<dbReference type="OrthoDB" id="4709704at2"/>
<name>S4MMA0_9ACTN</name>
<dbReference type="RefSeq" id="WP_020277182.1">
    <property type="nucleotide sequence ID" value="NZ_KE354469.1"/>
</dbReference>
<organism evidence="7 8">
    <name type="scientific">Streptomyces afghaniensis 772</name>
    <dbReference type="NCBI Taxonomy" id="1283301"/>
    <lineage>
        <taxon>Bacteria</taxon>
        <taxon>Bacillati</taxon>
        <taxon>Actinomycetota</taxon>
        <taxon>Actinomycetes</taxon>
        <taxon>Kitasatosporales</taxon>
        <taxon>Streptomycetaceae</taxon>
        <taxon>Streptomyces</taxon>
    </lineage>
</organism>
<protein>
    <submittedName>
        <fullName evidence="7">Putative HTH-type transcriptional regulator</fullName>
    </submittedName>
</protein>
<keyword evidence="8" id="KW-1185">Reference proteome</keyword>
<evidence type="ECO:0000256" key="5">
    <source>
        <dbReference type="SAM" id="MobiDB-lite"/>
    </source>
</evidence>
<dbReference type="PANTHER" id="PTHR30055">
    <property type="entry name" value="HTH-TYPE TRANSCRIPTIONAL REGULATOR RUTR"/>
    <property type="match status" value="1"/>
</dbReference>
<dbReference type="PANTHER" id="PTHR30055:SF234">
    <property type="entry name" value="HTH-TYPE TRANSCRIPTIONAL REGULATOR BETI"/>
    <property type="match status" value="1"/>
</dbReference>
<dbReference type="InterPro" id="IPR050109">
    <property type="entry name" value="HTH-type_TetR-like_transc_reg"/>
</dbReference>
<dbReference type="PROSITE" id="PS50977">
    <property type="entry name" value="HTH_TETR_2"/>
    <property type="match status" value="1"/>
</dbReference>
<dbReference type="InterPro" id="IPR036271">
    <property type="entry name" value="Tet_transcr_reg_TetR-rel_C_sf"/>
</dbReference>
<dbReference type="GO" id="GO:0003700">
    <property type="term" value="F:DNA-binding transcription factor activity"/>
    <property type="evidence" value="ECO:0007669"/>
    <property type="project" value="TreeGrafter"/>
</dbReference>
<reference evidence="7 8" key="1">
    <citation type="submission" date="2013-02" db="EMBL/GenBank/DDBJ databases">
        <title>Draft Genome Sequence of Streptomyces afghaniensis, Which Produces Compounds of the Julimycin B-Complex.</title>
        <authorList>
            <person name="Gruening B.A."/>
            <person name="Praeg A."/>
            <person name="Erxleben A."/>
            <person name="Guenther S."/>
            <person name="Fiedler H.-P."/>
            <person name="Goodfellow M."/>
            <person name="Mueller M."/>
        </authorList>
    </citation>
    <scope>NUCLEOTIDE SEQUENCE [LARGE SCALE GENOMIC DNA]</scope>
    <source>
        <strain evidence="7 8">772</strain>
    </source>
</reference>
<feature type="DNA-binding region" description="H-T-H motif" evidence="4">
    <location>
        <begin position="37"/>
        <end position="56"/>
    </location>
</feature>
<evidence type="ECO:0000259" key="6">
    <source>
        <dbReference type="PROSITE" id="PS50977"/>
    </source>
</evidence>
<dbReference type="Proteomes" id="UP000015001">
    <property type="component" value="Unassembled WGS sequence"/>
</dbReference>
<accession>S4MMA0</accession>
<dbReference type="GO" id="GO:0000976">
    <property type="term" value="F:transcription cis-regulatory region binding"/>
    <property type="evidence" value="ECO:0007669"/>
    <property type="project" value="TreeGrafter"/>
</dbReference>
<dbReference type="Pfam" id="PF00440">
    <property type="entry name" value="TetR_N"/>
    <property type="match status" value="1"/>
</dbReference>
<evidence type="ECO:0000256" key="2">
    <source>
        <dbReference type="ARBA" id="ARBA00023125"/>
    </source>
</evidence>
<keyword evidence="3" id="KW-0804">Transcription</keyword>
<proteinExistence type="predicted"/>
<gene>
    <name evidence="7" type="ORF">STAFG_8357</name>
</gene>
<feature type="domain" description="HTH tetR-type" evidence="6">
    <location>
        <begin position="14"/>
        <end position="74"/>
    </location>
</feature>
<feature type="region of interest" description="Disordered" evidence="5">
    <location>
        <begin position="190"/>
        <end position="225"/>
    </location>
</feature>
<dbReference type="PATRIC" id="fig|1283301.3.peg.8293"/>
<dbReference type="PRINTS" id="PR00455">
    <property type="entry name" value="HTHTETR"/>
</dbReference>
<keyword evidence="2 4" id="KW-0238">DNA-binding</keyword>
<dbReference type="HOGENOM" id="CLU_1432189_0_0_11"/>
<keyword evidence="1" id="KW-0805">Transcription regulation</keyword>
<evidence type="ECO:0000256" key="4">
    <source>
        <dbReference type="PROSITE-ProRule" id="PRU00335"/>
    </source>
</evidence>
<dbReference type="InterPro" id="IPR009057">
    <property type="entry name" value="Homeodomain-like_sf"/>
</dbReference>
<dbReference type="InterPro" id="IPR001647">
    <property type="entry name" value="HTH_TetR"/>
</dbReference>
<sequence>MPKLWNETIDAHRAAVRKAVLETTAAMVAEHGLTSVTMSRIAKDSGIGRATLYKYFPDVESILLAWHEQQVSHHLDHLAEVRDGTEGAAARLEAVLREFALISRASRQHHDGDAAAFLHRDRRVSQAQQRLHGMVEDLLADGARSGDVRDDIAPGELASYCLHALTAAGDLPSEAAVHRLVTVTIAGVRPGGAEESDTPRSADATARSPHHPRHHPAHGGHSARS</sequence>
<evidence type="ECO:0000313" key="7">
    <source>
        <dbReference type="EMBL" id="EPJ34587.1"/>
    </source>
</evidence>
<dbReference type="SUPFAM" id="SSF48498">
    <property type="entry name" value="Tetracyclin repressor-like, C-terminal domain"/>
    <property type="match status" value="1"/>
</dbReference>
<evidence type="ECO:0000256" key="3">
    <source>
        <dbReference type="ARBA" id="ARBA00023163"/>
    </source>
</evidence>
<dbReference type="Gene3D" id="1.10.357.10">
    <property type="entry name" value="Tetracycline Repressor, domain 2"/>
    <property type="match status" value="1"/>
</dbReference>
<dbReference type="Pfam" id="PF21597">
    <property type="entry name" value="TetR_C_43"/>
    <property type="match status" value="1"/>
</dbReference>
<evidence type="ECO:0000313" key="8">
    <source>
        <dbReference type="Proteomes" id="UP000015001"/>
    </source>
</evidence>